<feature type="chain" id="PRO_5044022115" evidence="2">
    <location>
        <begin position="19"/>
        <end position="163"/>
    </location>
</feature>
<feature type="region of interest" description="Disordered" evidence="1">
    <location>
        <begin position="20"/>
        <end position="93"/>
    </location>
</feature>
<feature type="signal peptide" evidence="2">
    <location>
        <begin position="1"/>
        <end position="18"/>
    </location>
</feature>
<comment type="caution">
    <text evidence="3">The sequence shown here is derived from an EMBL/GenBank/DDBJ whole genome shotgun (WGS) entry which is preliminary data.</text>
</comment>
<sequence length="163" mass="17862">MKYSLIILLISLILPTNAMPVSHSSEDGPALEDDSTELGLIGENNEEIESLKKDDSEESIAKESLKVDISGENNNEKLDKNEANEASIKDSTNEALNVNESDEELYEDGKEKIIGDDEVENDDSKENIVESTVIEGDSVTGKSTLLEDETLKTKVETEKQGTN</sequence>
<evidence type="ECO:0000256" key="1">
    <source>
        <dbReference type="SAM" id="MobiDB-lite"/>
    </source>
</evidence>
<accession>A0AAV2QHQ5</accession>
<feature type="compositionally biased region" description="Basic and acidic residues" evidence="1">
    <location>
        <begin position="74"/>
        <end position="92"/>
    </location>
</feature>
<protein>
    <submittedName>
        <fullName evidence="3">Uncharacterized protein</fullName>
    </submittedName>
</protein>
<keyword evidence="2" id="KW-0732">Signal</keyword>
<name>A0AAV2QHQ5_MEGNR</name>
<evidence type="ECO:0000256" key="2">
    <source>
        <dbReference type="SAM" id="SignalP"/>
    </source>
</evidence>
<gene>
    <name evidence="3" type="ORF">MNOR_LOCUS11449</name>
</gene>
<evidence type="ECO:0000313" key="3">
    <source>
        <dbReference type="EMBL" id="CAL4081019.1"/>
    </source>
</evidence>
<feature type="compositionally biased region" description="Basic and acidic residues" evidence="1">
    <location>
        <begin position="49"/>
        <end position="66"/>
    </location>
</feature>
<reference evidence="3 4" key="1">
    <citation type="submission" date="2024-05" db="EMBL/GenBank/DDBJ databases">
        <authorList>
            <person name="Wallberg A."/>
        </authorList>
    </citation>
    <scope>NUCLEOTIDE SEQUENCE [LARGE SCALE GENOMIC DNA]</scope>
</reference>
<organism evidence="3 4">
    <name type="scientific">Meganyctiphanes norvegica</name>
    <name type="common">Northern krill</name>
    <name type="synonym">Thysanopoda norvegica</name>
    <dbReference type="NCBI Taxonomy" id="48144"/>
    <lineage>
        <taxon>Eukaryota</taxon>
        <taxon>Metazoa</taxon>
        <taxon>Ecdysozoa</taxon>
        <taxon>Arthropoda</taxon>
        <taxon>Crustacea</taxon>
        <taxon>Multicrustacea</taxon>
        <taxon>Malacostraca</taxon>
        <taxon>Eumalacostraca</taxon>
        <taxon>Eucarida</taxon>
        <taxon>Euphausiacea</taxon>
        <taxon>Euphausiidae</taxon>
        <taxon>Meganyctiphanes</taxon>
    </lineage>
</organism>
<dbReference type="Proteomes" id="UP001497623">
    <property type="component" value="Unassembled WGS sequence"/>
</dbReference>
<dbReference type="AlphaFoldDB" id="A0AAV2QHQ5"/>
<dbReference type="EMBL" id="CAXKWB010006022">
    <property type="protein sequence ID" value="CAL4081019.1"/>
    <property type="molecule type" value="Genomic_DNA"/>
</dbReference>
<proteinExistence type="predicted"/>
<feature type="non-terminal residue" evidence="3">
    <location>
        <position position="163"/>
    </location>
</feature>
<keyword evidence="4" id="KW-1185">Reference proteome</keyword>
<evidence type="ECO:0000313" key="4">
    <source>
        <dbReference type="Proteomes" id="UP001497623"/>
    </source>
</evidence>